<dbReference type="EMBL" id="CAJNOR010000188">
    <property type="protein sequence ID" value="CAF0832874.1"/>
    <property type="molecule type" value="Genomic_DNA"/>
</dbReference>
<evidence type="ECO:0000256" key="2">
    <source>
        <dbReference type="SAM" id="MobiDB-lite"/>
    </source>
</evidence>
<evidence type="ECO:0000256" key="1">
    <source>
        <dbReference type="ARBA" id="ARBA00004586"/>
    </source>
</evidence>
<feature type="transmembrane region" description="Helical" evidence="3">
    <location>
        <begin position="210"/>
        <end position="228"/>
    </location>
</feature>
<reference evidence="4" key="1">
    <citation type="submission" date="2021-02" db="EMBL/GenBank/DDBJ databases">
        <authorList>
            <person name="Nowell W R."/>
        </authorList>
    </citation>
    <scope>NUCLEOTIDE SEQUENCE</scope>
</reference>
<feature type="region of interest" description="Disordered" evidence="2">
    <location>
        <begin position="68"/>
        <end position="101"/>
    </location>
</feature>
<comment type="subcellular location">
    <subcellularLocation>
        <location evidence="1">Endoplasmic reticulum membrane</location>
    </subcellularLocation>
</comment>
<dbReference type="CDD" id="cd21675">
    <property type="entry name" value="SMP_TEX2"/>
    <property type="match status" value="1"/>
</dbReference>
<feature type="compositionally biased region" description="Polar residues" evidence="2">
    <location>
        <begin position="447"/>
        <end position="463"/>
    </location>
</feature>
<name>A0A813URK1_ADIRI</name>
<dbReference type="GO" id="GO:0008289">
    <property type="term" value="F:lipid binding"/>
    <property type="evidence" value="ECO:0007669"/>
    <property type="project" value="TreeGrafter"/>
</dbReference>
<sequence>MSTTNPDQPKKSPSVFLGKLGQRINNFKEDIAENIERRKQSHNNTNNNQVHFTRANLADDALVIERKPSAPIEVRPRLPSSEDGSSCERSSPKSQLLTNVSKKSLNESLSSSIGGTSMSQSHSFQDIFSSENSEHAKDMILNNVRFELNRRHSQAPSESGSEDSILHRNDLVEPKLTNSEKPKRKSTMLLAGPRFHYHTIESKDDFKRTIIYPVSGIVGAISVVIMLWRPLSPFFSGYFLGFLTASALAYIVIQMYLRAKGGNSIAHEWIDFPELENALQDEAIKEDKQTSLHTCCEVVFGHYDVDKDQAFTRYPAVVYLDSYCLTIRLPSRTISDEKKDKEMKFVGFREYKIKGAKLILVPGTPLSRIKYWLNEYPIVLQNIQISNKQITNKQFYDKSKYDTEDFFNNSQTTLSLFFETCPEKEDWFHKLSLVLRKDKDDDDHTDNLQTSTPSTNTIAHSSSDTQIGIAAPGNIVNLESRVQMKPAETVGPPYPDTSSLENSETEALRSQINETDIISDINQARQGARDALEKDSPVTYRKGSVKKKIRKEEENLYRLLNSSECLDEAAITLNFLTRRLCCDIFEDRFFKDLLKEKIELKLKEIAVSVMEGLRVETIDMGNTFPVILKVHPMQWNTKGIWFNVFIFYRGDFNFTIKTKIALNRLLNYNSIADQPLHYQHRSNDATQTDDECTENRELIPSPKPVAKEPELPENVAARKIDTLLTKVAANKHVQRFASFKPVAGVIEKISKAEIGANIAITNLSGIMTIKIPPPPSDRVWVGFAEMPDLNLKVSPVLGESKYSYALIHDFLEARIRDEFKRLLVLPAMDDQLLPFFRDWVDDVINGQLRNQI</sequence>
<accession>A0A813URK1</accession>
<keyword evidence="5" id="KW-1185">Reference proteome</keyword>
<evidence type="ECO:0000313" key="4">
    <source>
        <dbReference type="EMBL" id="CAF0832874.1"/>
    </source>
</evidence>
<comment type="caution">
    <text evidence="4">The sequence shown here is derived from an EMBL/GenBank/DDBJ whole genome shotgun (WGS) entry which is preliminary data.</text>
</comment>
<evidence type="ECO:0000256" key="3">
    <source>
        <dbReference type="SAM" id="Phobius"/>
    </source>
</evidence>
<keyword evidence="3" id="KW-0472">Membrane</keyword>
<dbReference type="PANTHER" id="PTHR13466:SF0">
    <property type="entry name" value="SMP-LTD DOMAIN-CONTAINING PROTEIN"/>
    <property type="match status" value="1"/>
</dbReference>
<protein>
    <recommendedName>
        <fullName evidence="6">Testis-expressed sequence 2 protein</fullName>
    </recommendedName>
</protein>
<dbReference type="GO" id="GO:0005789">
    <property type="term" value="C:endoplasmic reticulum membrane"/>
    <property type="evidence" value="ECO:0007669"/>
    <property type="project" value="UniProtKB-SubCell"/>
</dbReference>
<feature type="transmembrane region" description="Helical" evidence="3">
    <location>
        <begin position="234"/>
        <end position="253"/>
    </location>
</feature>
<keyword evidence="3" id="KW-1133">Transmembrane helix</keyword>
<evidence type="ECO:0000313" key="5">
    <source>
        <dbReference type="Proteomes" id="UP000663828"/>
    </source>
</evidence>
<proteinExistence type="predicted"/>
<dbReference type="AlphaFoldDB" id="A0A813URK1"/>
<evidence type="ECO:0008006" key="6">
    <source>
        <dbReference type="Google" id="ProtNLM"/>
    </source>
</evidence>
<feature type="region of interest" description="Disordered" evidence="2">
    <location>
        <begin position="439"/>
        <end position="463"/>
    </location>
</feature>
<feature type="compositionally biased region" description="Basic and acidic residues" evidence="2">
    <location>
        <begin position="164"/>
        <end position="181"/>
    </location>
</feature>
<dbReference type="PANTHER" id="PTHR13466">
    <property type="entry name" value="TEX2 PROTEIN-RELATED"/>
    <property type="match status" value="1"/>
</dbReference>
<gene>
    <name evidence="4" type="ORF">XAT740_LOCUS4555</name>
</gene>
<keyword evidence="3" id="KW-0812">Transmembrane</keyword>
<feature type="region of interest" description="Disordered" evidence="2">
    <location>
        <begin position="151"/>
        <end position="183"/>
    </location>
</feature>
<dbReference type="Proteomes" id="UP000663828">
    <property type="component" value="Unassembled WGS sequence"/>
</dbReference>
<organism evidence="4 5">
    <name type="scientific">Adineta ricciae</name>
    <name type="common">Rotifer</name>
    <dbReference type="NCBI Taxonomy" id="249248"/>
    <lineage>
        <taxon>Eukaryota</taxon>
        <taxon>Metazoa</taxon>
        <taxon>Spiralia</taxon>
        <taxon>Gnathifera</taxon>
        <taxon>Rotifera</taxon>
        <taxon>Eurotatoria</taxon>
        <taxon>Bdelloidea</taxon>
        <taxon>Adinetida</taxon>
        <taxon>Adinetidae</taxon>
        <taxon>Adineta</taxon>
    </lineage>
</organism>